<name>A0A7S0LGU7_9EUKA</name>
<organism evidence="1">
    <name type="scientific">Coccolithus braarudii</name>
    <dbReference type="NCBI Taxonomy" id="221442"/>
    <lineage>
        <taxon>Eukaryota</taxon>
        <taxon>Haptista</taxon>
        <taxon>Haptophyta</taxon>
        <taxon>Prymnesiophyceae</taxon>
        <taxon>Coccolithales</taxon>
        <taxon>Coccolithaceae</taxon>
        <taxon>Coccolithus</taxon>
    </lineage>
</organism>
<gene>
    <name evidence="1" type="ORF">CPEL01642_LOCUS14699</name>
</gene>
<dbReference type="AlphaFoldDB" id="A0A7S0LGU7"/>
<dbReference type="EMBL" id="HBEY01031003">
    <property type="protein sequence ID" value="CAD8611321.1"/>
    <property type="molecule type" value="Transcribed_RNA"/>
</dbReference>
<evidence type="ECO:0008006" key="2">
    <source>
        <dbReference type="Google" id="ProtNLM"/>
    </source>
</evidence>
<proteinExistence type="predicted"/>
<accession>A0A7S0LGU7</accession>
<dbReference type="InterPro" id="IPR024992">
    <property type="entry name" value="DUF3891"/>
</dbReference>
<dbReference type="Pfam" id="PF13030">
    <property type="entry name" value="DUF3891"/>
    <property type="match status" value="1"/>
</dbReference>
<evidence type="ECO:0000313" key="1">
    <source>
        <dbReference type="EMBL" id="CAD8611321.1"/>
    </source>
</evidence>
<sequence>MLQRAPATALSGMTHKCVLMIQHLELVAQLANAFGNENFDELLPKEIMEHAAANHDAGWYEKDLTMSLDPVAHIPRGLLFAPPGTSVEVGSKSADIGEAFHAYSGLLISLHHTGLQQGRYGEGGGKVPAFAEMVSESKQWREASGEPATAQASIEDWLAKETERQERIKAALSNDAATAPWVSNEALWTNYRAMQFFDTLALYFCLAAEHDRPSTPLEFPKVPTSVSGKSTTVKVTRIHEGRYTCEPYPFNRSPLTVTLAGSLVKPDASLANALAMISKGALHVETITLEPAK</sequence>
<protein>
    <recommendedName>
        <fullName evidence="2">DUF3891 family protein</fullName>
    </recommendedName>
</protein>
<reference evidence="1" key="1">
    <citation type="submission" date="2021-01" db="EMBL/GenBank/DDBJ databases">
        <authorList>
            <person name="Corre E."/>
            <person name="Pelletier E."/>
            <person name="Niang G."/>
            <person name="Scheremetjew M."/>
            <person name="Finn R."/>
            <person name="Kale V."/>
            <person name="Holt S."/>
            <person name="Cochrane G."/>
            <person name="Meng A."/>
            <person name="Brown T."/>
            <person name="Cohen L."/>
        </authorList>
    </citation>
    <scope>NUCLEOTIDE SEQUENCE</scope>
    <source>
        <strain evidence="1">PLY182g</strain>
    </source>
</reference>